<feature type="signal peptide" evidence="8">
    <location>
        <begin position="1"/>
        <end position="23"/>
    </location>
</feature>
<sequence length="151" mass="15939">MRKLFTVTLPAAMVLGAVTLAVASPMEAVGARQTYFKKLGYEMKKMGELAKAYDPAAAKTEAEALAPLLASDFKDFFPEGSSVAEISDDNRAKPAIWSNFDDFLAKEKAFKDAGAALVAAAGGEDAGAFAAAFGKFGGTCKACHDEYRLPE</sequence>
<dbReference type="InterPro" id="IPR015984">
    <property type="entry name" value="Cyt_c_prime_subgr"/>
</dbReference>
<keyword evidence="10" id="KW-1185">Reference proteome</keyword>
<dbReference type="PROSITE" id="PS51009">
    <property type="entry name" value="CYTCII"/>
    <property type="match status" value="1"/>
</dbReference>
<dbReference type="PRINTS" id="PR00608">
    <property type="entry name" value="CYTCHROMECII"/>
</dbReference>
<dbReference type="Proteomes" id="UP000288071">
    <property type="component" value="Unassembled WGS sequence"/>
</dbReference>
<dbReference type="GO" id="GO:0042597">
    <property type="term" value="C:periplasmic space"/>
    <property type="evidence" value="ECO:0007669"/>
    <property type="project" value="InterPro"/>
</dbReference>
<dbReference type="AlphaFoldDB" id="A0A3S3PES4"/>
<gene>
    <name evidence="9" type="ORF">EOW66_14070</name>
</gene>
<comment type="PTM">
    <text evidence="7">Binds 1 heme group per subunit.</text>
</comment>
<reference evidence="9" key="1">
    <citation type="submission" date="2019-01" db="EMBL/GenBank/DDBJ databases">
        <title>Sinorhodobacter populi sp. nov. isolated from the symptomatic bark tissue of Populus euramericana canker.</title>
        <authorList>
            <person name="Xu G."/>
        </authorList>
    </citation>
    <scope>NUCLEOTIDE SEQUENCE [LARGE SCALE GENOMIC DNA]</scope>
    <source>
        <strain evidence="9">CGMCC 1.12963</strain>
    </source>
</reference>
<evidence type="ECO:0000256" key="4">
    <source>
        <dbReference type="ARBA" id="ARBA00022982"/>
    </source>
</evidence>
<comment type="caution">
    <text evidence="9">The sequence shown here is derived from an EMBL/GenBank/DDBJ whole genome shotgun (WGS) entry which is preliminary data.</text>
</comment>
<feature type="binding site" description="covalent" evidence="7">
    <location>
        <position position="140"/>
    </location>
    <ligand>
        <name>heme c</name>
        <dbReference type="ChEBI" id="CHEBI:61717"/>
    </ligand>
</feature>
<evidence type="ECO:0000256" key="2">
    <source>
        <dbReference type="ARBA" id="ARBA00022617"/>
    </source>
</evidence>
<keyword evidence="2 7" id="KW-0349">Heme</keyword>
<protein>
    <submittedName>
        <fullName evidence="9">Cytochrome c</fullName>
    </submittedName>
</protein>
<dbReference type="InterPro" id="IPR010980">
    <property type="entry name" value="Cyt_c/b562"/>
</dbReference>
<keyword evidence="4" id="KW-0249">Electron transport</keyword>
<dbReference type="SUPFAM" id="SSF47175">
    <property type="entry name" value="Cytochromes"/>
    <property type="match status" value="1"/>
</dbReference>
<dbReference type="PIRSF" id="PIRSF000027">
    <property type="entry name" value="Cytc_c_prime"/>
    <property type="match status" value="1"/>
</dbReference>
<evidence type="ECO:0000256" key="5">
    <source>
        <dbReference type="ARBA" id="ARBA00023004"/>
    </source>
</evidence>
<evidence type="ECO:0000256" key="3">
    <source>
        <dbReference type="ARBA" id="ARBA00022723"/>
    </source>
</evidence>
<feature type="binding site" description="axial binding residue" evidence="6">
    <location>
        <position position="144"/>
    </location>
    <ligand>
        <name>heme c</name>
        <dbReference type="ChEBI" id="CHEBI:61717"/>
    </ligand>
    <ligandPart>
        <name>Fe</name>
        <dbReference type="ChEBI" id="CHEBI:18248"/>
    </ligandPart>
</feature>
<organism evidence="9 10">
    <name type="scientific">Paenirhodobacter huangdaonensis</name>
    <dbReference type="NCBI Taxonomy" id="2501515"/>
    <lineage>
        <taxon>Bacteria</taxon>
        <taxon>Pseudomonadati</taxon>
        <taxon>Pseudomonadota</taxon>
        <taxon>Alphaproteobacteria</taxon>
        <taxon>Rhodobacterales</taxon>
        <taxon>Rhodobacter group</taxon>
        <taxon>Paenirhodobacter</taxon>
    </lineage>
</organism>
<dbReference type="RefSeq" id="WP_113898970.1">
    <property type="nucleotide sequence ID" value="NZ_JBHSOM010000004.1"/>
</dbReference>
<dbReference type="InterPro" id="IPR002321">
    <property type="entry name" value="Cyt_c_II"/>
</dbReference>
<dbReference type="GO" id="GO:0020037">
    <property type="term" value="F:heme binding"/>
    <property type="evidence" value="ECO:0007669"/>
    <property type="project" value="InterPro"/>
</dbReference>
<evidence type="ECO:0000256" key="7">
    <source>
        <dbReference type="PIRSR" id="PIRSR000027-2"/>
    </source>
</evidence>
<keyword evidence="5 6" id="KW-0408">Iron</keyword>
<dbReference type="EMBL" id="SAVA01000008">
    <property type="protein sequence ID" value="RWR50754.1"/>
    <property type="molecule type" value="Genomic_DNA"/>
</dbReference>
<dbReference type="Gene3D" id="1.20.120.10">
    <property type="entry name" value="Cytochrome c/b562"/>
    <property type="match status" value="1"/>
</dbReference>
<dbReference type="GO" id="GO:0009055">
    <property type="term" value="F:electron transfer activity"/>
    <property type="evidence" value="ECO:0007669"/>
    <property type="project" value="InterPro"/>
</dbReference>
<feature type="chain" id="PRO_5018647704" evidence="8">
    <location>
        <begin position="24"/>
        <end position="151"/>
    </location>
</feature>
<feature type="binding site" description="covalent" evidence="7">
    <location>
        <position position="143"/>
    </location>
    <ligand>
        <name>heme c</name>
        <dbReference type="ChEBI" id="CHEBI:61717"/>
    </ligand>
</feature>
<name>A0A3S3PES4_9RHOB</name>
<keyword evidence="1" id="KW-0813">Transport</keyword>
<evidence type="ECO:0000313" key="9">
    <source>
        <dbReference type="EMBL" id="RWR50754.1"/>
    </source>
</evidence>
<keyword evidence="3 6" id="KW-0479">Metal-binding</keyword>
<dbReference type="InterPro" id="IPR012127">
    <property type="entry name" value="Cyt_c_prime"/>
</dbReference>
<evidence type="ECO:0000256" key="6">
    <source>
        <dbReference type="PIRSR" id="PIRSR000027-1"/>
    </source>
</evidence>
<dbReference type="GO" id="GO:0022900">
    <property type="term" value="P:electron transport chain"/>
    <property type="evidence" value="ECO:0007669"/>
    <property type="project" value="InterPro"/>
</dbReference>
<dbReference type="GO" id="GO:0005506">
    <property type="term" value="F:iron ion binding"/>
    <property type="evidence" value="ECO:0007669"/>
    <property type="project" value="InterPro"/>
</dbReference>
<evidence type="ECO:0000256" key="1">
    <source>
        <dbReference type="ARBA" id="ARBA00022448"/>
    </source>
</evidence>
<accession>A0A3S3PES4</accession>
<dbReference type="Pfam" id="PF01322">
    <property type="entry name" value="Cytochrom_C_2"/>
    <property type="match status" value="1"/>
</dbReference>
<evidence type="ECO:0000313" key="10">
    <source>
        <dbReference type="Proteomes" id="UP000288071"/>
    </source>
</evidence>
<proteinExistence type="predicted"/>
<reference evidence="9" key="2">
    <citation type="submission" date="2019-01" db="EMBL/GenBank/DDBJ databases">
        <authorList>
            <person name="Li Y."/>
        </authorList>
    </citation>
    <scope>NUCLEOTIDE SEQUENCE [LARGE SCALE GENOMIC DNA]</scope>
    <source>
        <strain evidence="9">CGMCC 1.12963</strain>
    </source>
</reference>
<evidence type="ECO:0000256" key="8">
    <source>
        <dbReference type="SAM" id="SignalP"/>
    </source>
</evidence>
<keyword evidence="8" id="KW-0732">Signal</keyword>